<dbReference type="EMBL" id="AWVF01000026">
    <property type="protein sequence ID" value="ERJ97422.1"/>
    <property type="molecule type" value="Genomic_DNA"/>
</dbReference>
<evidence type="ECO:0008006" key="3">
    <source>
        <dbReference type="Google" id="ProtNLM"/>
    </source>
</evidence>
<dbReference type="NCBIfam" id="TIGR04223">
    <property type="entry name" value="quorum_AgrD"/>
    <property type="match status" value="1"/>
</dbReference>
<accession>U2KYP6</accession>
<name>U2KYP6_9FIRM</name>
<organism evidence="1 2">
    <name type="scientific">Ruminococcus callidus ATCC 27760</name>
    <dbReference type="NCBI Taxonomy" id="411473"/>
    <lineage>
        <taxon>Bacteria</taxon>
        <taxon>Bacillati</taxon>
        <taxon>Bacillota</taxon>
        <taxon>Clostridia</taxon>
        <taxon>Eubacteriales</taxon>
        <taxon>Oscillospiraceae</taxon>
        <taxon>Ruminococcus</taxon>
    </lineage>
</organism>
<dbReference type="HOGENOM" id="CLU_3084423_0_0_9"/>
<dbReference type="PATRIC" id="fig|411473.3.peg.178"/>
<evidence type="ECO:0000313" key="1">
    <source>
        <dbReference type="EMBL" id="ERJ97422.1"/>
    </source>
</evidence>
<dbReference type="InterPro" id="IPR009229">
    <property type="entry name" value="AgrD"/>
</dbReference>
<protein>
    <recommendedName>
        <fullName evidence="3">Cyclic lactone autoinducer peptide</fullName>
    </recommendedName>
</protein>
<proteinExistence type="predicted"/>
<reference evidence="1 2" key="1">
    <citation type="submission" date="2013-07" db="EMBL/GenBank/DDBJ databases">
        <authorList>
            <person name="Weinstock G."/>
            <person name="Sodergren E."/>
            <person name="Wylie T."/>
            <person name="Fulton L."/>
            <person name="Fulton R."/>
            <person name="Fronick C."/>
            <person name="O'Laughlin M."/>
            <person name="Godfrey J."/>
            <person name="Miner T."/>
            <person name="Herter B."/>
            <person name="Appelbaum E."/>
            <person name="Cordes M."/>
            <person name="Lek S."/>
            <person name="Wollam A."/>
            <person name="Pepin K.H."/>
            <person name="Palsikar V.B."/>
            <person name="Mitreva M."/>
            <person name="Wilson R.K."/>
        </authorList>
    </citation>
    <scope>NUCLEOTIDE SEQUENCE [LARGE SCALE GENOMIC DNA]</scope>
    <source>
        <strain evidence="1 2">ATCC 27760</strain>
    </source>
</reference>
<dbReference type="OrthoDB" id="2063517at2"/>
<sequence length="52" mass="6005">MKMREKKSLKKSLLTGVAMAAKKTSQISAGQACMWWDYEPKMPKSVKKLRKF</sequence>
<gene>
    <name evidence="1" type="ORF">RUMCAL_00205</name>
</gene>
<dbReference type="STRING" id="411473.RUMCAL_00205"/>
<keyword evidence="2" id="KW-1185">Reference proteome</keyword>
<comment type="caution">
    <text evidence="1">The sequence shown here is derived from an EMBL/GenBank/DDBJ whole genome shotgun (WGS) entry which is preliminary data.</text>
</comment>
<dbReference type="Proteomes" id="UP000016662">
    <property type="component" value="Unassembled WGS sequence"/>
</dbReference>
<evidence type="ECO:0000313" key="2">
    <source>
        <dbReference type="Proteomes" id="UP000016662"/>
    </source>
</evidence>
<dbReference type="AlphaFoldDB" id="U2KYP6"/>